<name>A0A1B6EHS3_9HEMI</name>
<dbReference type="AlphaFoldDB" id="A0A1B6EHS3"/>
<feature type="non-terminal residue" evidence="2">
    <location>
        <position position="105"/>
    </location>
</feature>
<feature type="region of interest" description="Disordered" evidence="1">
    <location>
        <begin position="86"/>
        <end position="105"/>
    </location>
</feature>
<feature type="non-terminal residue" evidence="2">
    <location>
        <position position="1"/>
    </location>
</feature>
<protein>
    <submittedName>
        <fullName evidence="2">Uncharacterized protein</fullName>
    </submittedName>
</protein>
<organism evidence="2">
    <name type="scientific">Cuerna arida</name>
    <dbReference type="NCBI Taxonomy" id="1464854"/>
    <lineage>
        <taxon>Eukaryota</taxon>
        <taxon>Metazoa</taxon>
        <taxon>Ecdysozoa</taxon>
        <taxon>Arthropoda</taxon>
        <taxon>Hexapoda</taxon>
        <taxon>Insecta</taxon>
        <taxon>Pterygota</taxon>
        <taxon>Neoptera</taxon>
        <taxon>Paraneoptera</taxon>
        <taxon>Hemiptera</taxon>
        <taxon>Auchenorrhyncha</taxon>
        <taxon>Membracoidea</taxon>
        <taxon>Cicadellidae</taxon>
        <taxon>Cicadellinae</taxon>
        <taxon>Proconiini</taxon>
        <taxon>Cuerna</taxon>
    </lineage>
</organism>
<evidence type="ECO:0000256" key="1">
    <source>
        <dbReference type="SAM" id="MobiDB-lite"/>
    </source>
</evidence>
<reference evidence="2" key="1">
    <citation type="submission" date="2015-11" db="EMBL/GenBank/DDBJ databases">
        <title>De novo transcriptome assembly of four potential Pierce s Disease insect vectors from Arizona vineyards.</title>
        <authorList>
            <person name="Tassone E.E."/>
        </authorList>
    </citation>
    <scope>NUCLEOTIDE SEQUENCE</scope>
</reference>
<gene>
    <name evidence="2" type="ORF">g.49112</name>
</gene>
<evidence type="ECO:0000313" key="2">
    <source>
        <dbReference type="EMBL" id="JAS37450.1"/>
    </source>
</evidence>
<sequence length="105" mass="12042">PATLLTARKVTSEAAETKVKPVRKHEPIVFDKSDLNENVNQRVIRMRHVRKVEDVPQKQQPVVDLRQELKRKRAVRLKTILQKQLNLNSAASSSKSTLGERKKLP</sequence>
<feature type="compositionally biased region" description="Low complexity" evidence="1">
    <location>
        <begin position="86"/>
        <end position="96"/>
    </location>
</feature>
<dbReference type="EMBL" id="GECZ01032319">
    <property type="protein sequence ID" value="JAS37450.1"/>
    <property type="molecule type" value="Transcribed_RNA"/>
</dbReference>
<accession>A0A1B6EHS3</accession>
<proteinExistence type="predicted"/>